<evidence type="ECO:0000256" key="1">
    <source>
        <dbReference type="SAM" id="Phobius"/>
    </source>
</evidence>
<reference evidence="2" key="1">
    <citation type="journal article" date="2021" name="Proc. Natl. Acad. Sci. U.S.A.">
        <title>A Catalog of Tens of Thousands of Viruses from Human Metagenomes Reveals Hidden Associations with Chronic Diseases.</title>
        <authorList>
            <person name="Tisza M.J."/>
            <person name="Buck C.B."/>
        </authorList>
    </citation>
    <scope>NUCLEOTIDE SEQUENCE</scope>
    <source>
        <strain evidence="2">CtGMq5</strain>
    </source>
</reference>
<dbReference type="EMBL" id="BK015206">
    <property type="protein sequence ID" value="DAD95930.1"/>
    <property type="molecule type" value="Genomic_DNA"/>
</dbReference>
<proteinExistence type="predicted"/>
<organism evidence="2">
    <name type="scientific">Siphoviridae sp. ctGMq5</name>
    <dbReference type="NCBI Taxonomy" id="2826220"/>
    <lineage>
        <taxon>Viruses</taxon>
        <taxon>Duplodnaviria</taxon>
        <taxon>Heunggongvirae</taxon>
        <taxon>Uroviricota</taxon>
        <taxon>Caudoviricetes</taxon>
    </lineage>
</organism>
<keyword evidence="1" id="KW-1133">Transmembrane helix</keyword>
<feature type="transmembrane region" description="Helical" evidence="1">
    <location>
        <begin position="229"/>
        <end position="249"/>
    </location>
</feature>
<name>A0A8S5NNS8_9CAUD</name>
<keyword evidence="1" id="KW-0472">Membrane</keyword>
<accession>A0A8S5NNS8</accession>
<protein>
    <submittedName>
        <fullName evidence="2">Uncharacterized protein</fullName>
    </submittedName>
</protein>
<sequence>MRDRPTHIWIMMHPQMHRKNYLVRNKMEITKREVLVSISIIAILLLTGFLISSKISQYEMDQNEVYNKAIQIDTQEMFEYGMRTDVGNAFVYGELKAVDPVSYPDVSGRYMYLKKVKEKYTKHRRTYEDHTKTYWTWDYAGEESQKCTELTFLNNTFSTSKIIVPDSSYIDTVKESRYIRYVYYGTKESYQGTLFTCLSNKTISDNSPFYKDQTIEETVDCLESGAGLIVFWICWIVLIGVCVYGFCYLDNWWLE</sequence>
<keyword evidence="1" id="KW-0812">Transmembrane</keyword>
<evidence type="ECO:0000313" key="2">
    <source>
        <dbReference type="EMBL" id="DAD95930.1"/>
    </source>
</evidence>